<dbReference type="Pfam" id="PF00582">
    <property type="entry name" value="Usp"/>
    <property type="match status" value="1"/>
</dbReference>
<proteinExistence type="predicted"/>
<organism evidence="2 3">
    <name type="scientific">Desulfosarcina widdelii</name>
    <dbReference type="NCBI Taxonomy" id="947919"/>
    <lineage>
        <taxon>Bacteria</taxon>
        <taxon>Pseudomonadati</taxon>
        <taxon>Thermodesulfobacteriota</taxon>
        <taxon>Desulfobacteria</taxon>
        <taxon>Desulfobacterales</taxon>
        <taxon>Desulfosarcinaceae</taxon>
        <taxon>Desulfosarcina</taxon>
    </lineage>
</organism>
<gene>
    <name evidence="2" type="ORF">DSCW_19900</name>
</gene>
<reference evidence="2 3" key="1">
    <citation type="submission" date="2019-11" db="EMBL/GenBank/DDBJ databases">
        <title>Comparative genomics of hydrocarbon-degrading Desulfosarcina strains.</title>
        <authorList>
            <person name="Watanabe M."/>
            <person name="Kojima H."/>
            <person name="Fukui M."/>
        </authorList>
    </citation>
    <scope>NUCLEOTIDE SEQUENCE [LARGE SCALE GENOMIC DNA]</scope>
    <source>
        <strain evidence="2 3">PP31</strain>
    </source>
</reference>
<feature type="domain" description="UspA" evidence="1">
    <location>
        <begin position="1"/>
        <end position="141"/>
    </location>
</feature>
<name>A0A5K7Z3M4_9BACT</name>
<protein>
    <recommendedName>
        <fullName evidence="1">UspA domain-containing protein</fullName>
    </recommendedName>
</protein>
<dbReference type="Proteomes" id="UP000427769">
    <property type="component" value="Chromosome"/>
</dbReference>
<dbReference type="OrthoDB" id="9788959at2"/>
<dbReference type="Gene3D" id="3.40.50.620">
    <property type="entry name" value="HUPs"/>
    <property type="match status" value="1"/>
</dbReference>
<dbReference type="InterPro" id="IPR014729">
    <property type="entry name" value="Rossmann-like_a/b/a_fold"/>
</dbReference>
<dbReference type="AlphaFoldDB" id="A0A5K7Z3M4"/>
<accession>A0A5K7Z3M4</accession>
<keyword evidence="3" id="KW-1185">Reference proteome</keyword>
<sequence length="149" mass="16385">MYKKILFPTCLKPYCDHIFKYALQLAKDNDAKLWIYHGLGRLKIDQEQVEEAIKDAEAKVQTSYADKMKELGFTNYAINMSDGDVVTEITKLARNMAADVMVMGTSTDAPIDLGDSSNVETFGETAKEILLLAPCPVTIIPPALVPGLG</sequence>
<evidence type="ECO:0000259" key="1">
    <source>
        <dbReference type="Pfam" id="PF00582"/>
    </source>
</evidence>
<evidence type="ECO:0000313" key="3">
    <source>
        <dbReference type="Proteomes" id="UP000427769"/>
    </source>
</evidence>
<dbReference type="CDD" id="cd00293">
    <property type="entry name" value="USP-like"/>
    <property type="match status" value="1"/>
</dbReference>
<dbReference type="KEGG" id="dwd:DSCW_19900"/>
<dbReference type="RefSeq" id="WP_155303588.1">
    <property type="nucleotide sequence ID" value="NZ_AP021875.1"/>
</dbReference>
<dbReference type="EMBL" id="AP021875">
    <property type="protein sequence ID" value="BBO74573.1"/>
    <property type="molecule type" value="Genomic_DNA"/>
</dbReference>
<evidence type="ECO:0000313" key="2">
    <source>
        <dbReference type="EMBL" id="BBO74573.1"/>
    </source>
</evidence>
<dbReference type="SUPFAM" id="SSF52402">
    <property type="entry name" value="Adenine nucleotide alpha hydrolases-like"/>
    <property type="match status" value="1"/>
</dbReference>
<dbReference type="InterPro" id="IPR006016">
    <property type="entry name" value="UspA"/>
</dbReference>